<reference evidence="2" key="1">
    <citation type="submission" date="2014-08" db="EMBL/GenBank/DDBJ databases">
        <authorList>
            <person name="Moulin L."/>
        </authorList>
    </citation>
    <scope>NUCLEOTIDE SEQUENCE [LARGE SCALE GENOMIC DNA]</scope>
</reference>
<keyword evidence="2" id="KW-1185">Reference proteome</keyword>
<evidence type="ECO:0000313" key="1">
    <source>
        <dbReference type="EMBL" id="CDX13401.1"/>
    </source>
</evidence>
<name>A0A090DJ21_MESPL</name>
<dbReference type="AlphaFoldDB" id="A0A090DJ21"/>
<protein>
    <submittedName>
        <fullName evidence="1">Uncharacterized protein</fullName>
    </submittedName>
</protein>
<proteinExistence type="predicted"/>
<evidence type="ECO:0000313" key="2">
    <source>
        <dbReference type="Proteomes" id="UP000045285"/>
    </source>
</evidence>
<dbReference type="EMBL" id="CCMZ01000006">
    <property type="protein sequence ID" value="CDX13401.1"/>
    <property type="molecule type" value="Genomic_DNA"/>
</dbReference>
<dbReference type="Proteomes" id="UP000045285">
    <property type="component" value="Unassembled WGS sequence"/>
</dbReference>
<dbReference type="STRING" id="69974.MPLDJ20_150134"/>
<accession>A0A090DJ21</accession>
<sequence length="103" mass="11515">MAQGSRFRFIWIKVGYISDASRPAIARTRHIHAVNVSHLGQRQQSRAAIRVKNQKANEEQARILLPFTDRNIGLRSGLVRGWAFFSGDKPPGADRVSLYASGL</sequence>
<gene>
    <name evidence="1" type="ORF">MPL3356_140184</name>
</gene>
<organism evidence="1 2">
    <name type="scientific">Mesorhizobium plurifarium</name>
    <dbReference type="NCBI Taxonomy" id="69974"/>
    <lineage>
        <taxon>Bacteria</taxon>
        <taxon>Pseudomonadati</taxon>
        <taxon>Pseudomonadota</taxon>
        <taxon>Alphaproteobacteria</taxon>
        <taxon>Hyphomicrobiales</taxon>
        <taxon>Phyllobacteriaceae</taxon>
        <taxon>Mesorhizobium</taxon>
    </lineage>
</organism>